<reference evidence="4 5" key="1">
    <citation type="journal article" date="2015" name="Genome Announc.">
        <title>Expanding the biotechnology potential of lactobacilli through comparative genomics of 213 strains and associated genera.</title>
        <authorList>
            <person name="Sun Z."/>
            <person name="Harris H.M."/>
            <person name="McCann A."/>
            <person name="Guo C."/>
            <person name="Argimon S."/>
            <person name="Zhang W."/>
            <person name="Yang X."/>
            <person name="Jeffery I.B."/>
            <person name="Cooney J.C."/>
            <person name="Kagawa T.F."/>
            <person name="Liu W."/>
            <person name="Song Y."/>
            <person name="Salvetti E."/>
            <person name="Wrobel A."/>
            <person name="Rasinkangas P."/>
            <person name="Parkhill J."/>
            <person name="Rea M.C."/>
            <person name="O'Sullivan O."/>
            <person name="Ritari J."/>
            <person name="Douillard F.P."/>
            <person name="Paul Ross R."/>
            <person name="Yang R."/>
            <person name="Briner A.E."/>
            <person name="Felis G.E."/>
            <person name="de Vos W.M."/>
            <person name="Barrangou R."/>
            <person name="Klaenhammer T.R."/>
            <person name="Caufield P.W."/>
            <person name="Cui Y."/>
            <person name="Zhang H."/>
            <person name="O'Toole P.W."/>
        </authorList>
    </citation>
    <scope>NUCLEOTIDE SEQUENCE [LARGE SCALE GENOMIC DNA]</scope>
    <source>
        <strain evidence="4 5">NBRC 103219</strain>
    </source>
</reference>
<dbReference type="UniPathway" id="UPA00908">
    <property type="reaction ID" value="UER00884"/>
</dbReference>
<dbReference type="GO" id="GO:0015970">
    <property type="term" value="P:guanosine tetraphosphate biosynthetic process"/>
    <property type="evidence" value="ECO:0007669"/>
    <property type="project" value="UniProtKB-UniPathway"/>
</dbReference>
<dbReference type="CDD" id="cd05399">
    <property type="entry name" value="NT_Rel-Spo_like"/>
    <property type="match status" value="1"/>
</dbReference>
<dbReference type="EMBL" id="JQCN01000026">
    <property type="protein sequence ID" value="KRN99963.1"/>
    <property type="molecule type" value="Genomic_DNA"/>
</dbReference>
<protein>
    <submittedName>
        <fullName evidence="4">RelA SpoT domain protein</fullName>
    </submittedName>
</protein>
<keyword evidence="5" id="KW-1185">Reference proteome</keyword>
<evidence type="ECO:0000256" key="1">
    <source>
        <dbReference type="ARBA" id="ARBA00004976"/>
    </source>
</evidence>
<dbReference type="RefSeq" id="WP_017867553.1">
    <property type="nucleotide sequence ID" value="NZ_BJYB01000020.1"/>
</dbReference>
<comment type="caution">
    <text evidence="4">The sequence shown here is derived from an EMBL/GenBank/DDBJ whole genome shotgun (WGS) entry which is preliminary data.</text>
</comment>
<accession>A0A0R2LEK2</accession>
<sequence>MILQRRNFLNLGELQRQMEQTGLYQRLDDVQQFSQIYLLRRLALKEIGTKLENLDDEYSALHSHNPIHHMEERMKNPASLIEKIERKNYQMTTRSIEENVYDIAGIRVITNYIDDIHRVEDALVNQDDVTLLKRKDYVAKPKPNGYRSLHLVVSVPVFLAEGAQTAPVEIQIRTIGMDMWASLEYKLRYKNHIDPDQAQKYAGQLKDSARELNQIEARLQGIYQDLL</sequence>
<comment type="pathway">
    <text evidence="1">Purine metabolism; ppGpp biosynthesis; ppGpp from GTP: step 1/2.</text>
</comment>
<evidence type="ECO:0000259" key="3">
    <source>
        <dbReference type="SMART" id="SM00954"/>
    </source>
</evidence>
<dbReference type="PANTHER" id="PTHR47837">
    <property type="entry name" value="GTP PYROPHOSPHOKINASE YJBM"/>
    <property type="match status" value="1"/>
</dbReference>
<dbReference type="PANTHER" id="PTHR47837:SF2">
    <property type="entry name" value="GTP PYROPHOSPHOKINASE YWAC"/>
    <property type="match status" value="1"/>
</dbReference>
<dbReference type="Proteomes" id="UP000051886">
    <property type="component" value="Unassembled WGS sequence"/>
</dbReference>
<name>A0A0R2LEK2_9LACO</name>
<dbReference type="OrthoDB" id="9789634at2"/>
<dbReference type="InterPro" id="IPR043519">
    <property type="entry name" value="NT_sf"/>
</dbReference>
<keyword evidence="2" id="KW-0175">Coiled coil</keyword>
<dbReference type="STRING" id="449659.IV66_GL001390"/>
<organism evidence="4 5">
    <name type="scientific">Ligilactobacillus pobuzihii</name>
    <dbReference type="NCBI Taxonomy" id="449659"/>
    <lineage>
        <taxon>Bacteria</taxon>
        <taxon>Bacillati</taxon>
        <taxon>Bacillota</taxon>
        <taxon>Bacilli</taxon>
        <taxon>Lactobacillales</taxon>
        <taxon>Lactobacillaceae</taxon>
        <taxon>Ligilactobacillus</taxon>
    </lineage>
</organism>
<proteinExistence type="predicted"/>
<dbReference type="Pfam" id="PF04607">
    <property type="entry name" value="RelA_SpoT"/>
    <property type="match status" value="1"/>
</dbReference>
<feature type="coiled-coil region" evidence="2">
    <location>
        <begin position="198"/>
        <end position="225"/>
    </location>
</feature>
<evidence type="ECO:0000313" key="5">
    <source>
        <dbReference type="Proteomes" id="UP000051886"/>
    </source>
</evidence>
<dbReference type="Gene3D" id="1.10.287.860">
    <property type="entry name" value="Nucleotidyltransferase"/>
    <property type="match status" value="1"/>
</dbReference>
<dbReference type="InterPro" id="IPR007685">
    <property type="entry name" value="RelA_SpoT"/>
</dbReference>
<evidence type="ECO:0000313" key="4">
    <source>
        <dbReference type="EMBL" id="KRN99963.1"/>
    </source>
</evidence>
<evidence type="ECO:0000256" key="2">
    <source>
        <dbReference type="SAM" id="Coils"/>
    </source>
</evidence>
<dbReference type="AlphaFoldDB" id="A0A0R2LEK2"/>
<dbReference type="SMART" id="SM00954">
    <property type="entry name" value="RelA_SpoT"/>
    <property type="match status" value="1"/>
</dbReference>
<dbReference type="Gene3D" id="3.30.460.10">
    <property type="entry name" value="Beta Polymerase, domain 2"/>
    <property type="match status" value="1"/>
</dbReference>
<dbReference type="InterPro" id="IPR052366">
    <property type="entry name" value="GTP_Pyrophosphokinase"/>
</dbReference>
<dbReference type="PATRIC" id="fig|449659.4.peg.1408"/>
<feature type="domain" description="RelA/SpoT" evidence="3">
    <location>
        <begin position="72"/>
        <end position="195"/>
    </location>
</feature>
<dbReference type="SUPFAM" id="SSF81301">
    <property type="entry name" value="Nucleotidyltransferase"/>
    <property type="match status" value="1"/>
</dbReference>
<gene>
    <name evidence="4" type="ORF">IV66_GL001390</name>
</gene>